<dbReference type="PROSITE" id="PS51367">
    <property type="entry name" value="THAUMATIN_2"/>
    <property type="match status" value="1"/>
</dbReference>
<dbReference type="InterPro" id="IPR029060">
    <property type="entry name" value="PIN-like_dom_sf"/>
</dbReference>
<evidence type="ECO:0008006" key="2">
    <source>
        <dbReference type="Google" id="ProtNLM"/>
    </source>
</evidence>
<gene>
    <name evidence="1" type="ORF">C3L33_22028</name>
</gene>
<dbReference type="GO" id="GO:0032040">
    <property type="term" value="C:small-subunit processome"/>
    <property type="evidence" value="ECO:0007669"/>
    <property type="project" value="InterPro"/>
</dbReference>
<dbReference type="SMART" id="SM00205">
    <property type="entry name" value="THN"/>
    <property type="match status" value="1"/>
</dbReference>
<sequence length="356" mass="38811">MNGRRAEVISGSGAGGGAGEPILVVEVSAAFQFVPLMARLQLSLLALFSLCLTLFTSVVNNCNYPVWPGLLSNPGVPQPPTTGFLLNPNCDTTLSMPASWAGNMWGRTLCSTDPNTGQFTCVTGWERDLHRPLCSADIDAACPTELQELWNGMVVGCKSACVAFGDPRDCCTGAYSTPATCGPTPYTEFFKSECPQAFSYAFDSAPVTTVRFYTTCFGFREPFKVLCDGTFIHHLLVNRIAPADSALSNILGGAVKVFTTRCVLAELKSLGESYSESLKAAGELITARCDHEKRKSAVACMMEVVGEKNPEHFFLATQDADLREKLQECVKVIRYCKSWNCSSDFVKSYCFQYDRQ</sequence>
<dbReference type="SUPFAM" id="SSF49870">
    <property type="entry name" value="Osmotin, thaumatin-like protein"/>
    <property type="match status" value="1"/>
</dbReference>
<dbReference type="CDD" id="cd08553">
    <property type="entry name" value="PIN_Fcf1-like"/>
    <property type="match status" value="1"/>
</dbReference>
<organism evidence="1">
    <name type="scientific">Rhododendron williamsianum</name>
    <dbReference type="NCBI Taxonomy" id="262921"/>
    <lineage>
        <taxon>Eukaryota</taxon>
        <taxon>Viridiplantae</taxon>
        <taxon>Streptophyta</taxon>
        <taxon>Embryophyta</taxon>
        <taxon>Tracheophyta</taxon>
        <taxon>Spermatophyta</taxon>
        <taxon>Magnoliopsida</taxon>
        <taxon>eudicotyledons</taxon>
        <taxon>Gunneridae</taxon>
        <taxon>Pentapetalae</taxon>
        <taxon>asterids</taxon>
        <taxon>Ericales</taxon>
        <taxon>Ericaceae</taxon>
        <taxon>Ericoideae</taxon>
        <taxon>Rhodoreae</taxon>
        <taxon>Rhododendron</taxon>
    </lineage>
</organism>
<dbReference type="InterPro" id="IPR037176">
    <property type="entry name" value="Osmotin/thaumatin-like_sf"/>
</dbReference>
<dbReference type="Pfam" id="PF04900">
    <property type="entry name" value="Fcf1"/>
    <property type="match status" value="1"/>
</dbReference>
<name>A0A6A4KLF8_9ERIC</name>
<dbReference type="Gene3D" id="2.60.110.10">
    <property type="entry name" value="Thaumatin"/>
    <property type="match status" value="1"/>
</dbReference>
<reference evidence="1" key="1">
    <citation type="journal article" date="2019" name="Genome Biol. Evol.">
        <title>The Rhododendron genome and chromosomal organization provide insight into shared whole-genome duplications across the heath family (Ericaceae).</title>
        <authorList>
            <person name="Soza V.L."/>
            <person name="Lindsley D."/>
            <person name="Waalkes A."/>
            <person name="Ramage E."/>
            <person name="Patwardhan R.P."/>
            <person name="Burton J.N."/>
            <person name="Adey A."/>
            <person name="Kumar A."/>
            <person name="Qiu R."/>
            <person name="Shendure J."/>
            <person name="Hall B."/>
        </authorList>
    </citation>
    <scope>NUCLEOTIDE SEQUENCE</scope>
    <source>
        <strain evidence="1">RSF 1966-606</strain>
    </source>
</reference>
<dbReference type="EMBL" id="QEFC01003985">
    <property type="protein sequence ID" value="KAE9446052.1"/>
    <property type="molecule type" value="Genomic_DNA"/>
</dbReference>
<feature type="non-terminal residue" evidence="1">
    <location>
        <position position="1"/>
    </location>
</feature>
<comment type="caution">
    <text evidence="1">The sequence shown here is derived from an EMBL/GenBank/DDBJ whole genome shotgun (WGS) entry which is preliminary data.</text>
</comment>
<dbReference type="InterPro" id="IPR001938">
    <property type="entry name" value="Thaumatin"/>
</dbReference>
<dbReference type="SUPFAM" id="SSF88723">
    <property type="entry name" value="PIN domain-like"/>
    <property type="match status" value="1"/>
</dbReference>
<evidence type="ECO:0000313" key="1">
    <source>
        <dbReference type="EMBL" id="KAE9446052.1"/>
    </source>
</evidence>
<protein>
    <recommendedName>
        <fullName evidence="2">PIN domain-containing protein</fullName>
    </recommendedName>
</protein>
<dbReference type="InterPro" id="IPR006984">
    <property type="entry name" value="Fcf1/UTP23"/>
</dbReference>
<dbReference type="OrthoDB" id="25675at2759"/>
<dbReference type="PANTHER" id="PTHR31048">
    <property type="entry name" value="OS03G0233200 PROTEIN"/>
    <property type="match status" value="1"/>
</dbReference>
<dbReference type="Pfam" id="PF00314">
    <property type="entry name" value="Thaumatin"/>
    <property type="match status" value="2"/>
</dbReference>
<proteinExistence type="predicted"/>
<accession>A0A6A4KLF8</accession>
<dbReference type="Gene3D" id="3.40.50.1010">
    <property type="entry name" value="5'-nuclease"/>
    <property type="match status" value="1"/>
</dbReference>
<dbReference type="AlphaFoldDB" id="A0A6A4KLF8"/>